<keyword evidence="1" id="KW-0472">Membrane</keyword>
<dbReference type="EMBL" id="JAIQCV010000005">
    <property type="protein sequence ID" value="KAH1097510.1"/>
    <property type="molecule type" value="Genomic_DNA"/>
</dbReference>
<keyword evidence="1" id="KW-1133">Transmembrane helix</keyword>
<gene>
    <name evidence="2" type="ORF">J1N35_014431</name>
</gene>
<dbReference type="Proteomes" id="UP000828251">
    <property type="component" value="Unassembled WGS sequence"/>
</dbReference>
<evidence type="ECO:0000313" key="3">
    <source>
        <dbReference type="Proteomes" id="UP000828251"/>
    </source>
</evidence>
<keyword evidence="3" id="KW-1185">Reference proteome</keyword>
<evidence type="ECO:0000313" key="2">
    <source>
        <dbReference type="EMBL" id="KAH1097510.1"/>
    </source>
</evidence>
<organism evidence="2 3">
    <name type="scientific">Gossypium stocksii</name>
    <dbReference type="NCBI Taxonomy" id="47602"/>
    <lineage>
        <taxon>Eukaryota</taxon>
        <taxon>Viridiplantae</taxon>
        <taxon>Streptophyta</taxon>
        <taxon>Embryophyta</taxon>
        <taxon>Tracheophyta</taxon>
        <taxon>Spermatophyta</taxon>
        <taxon>Magnoliopsida</taxon>
        <taxon>eudicotyledons</taxon>
        <taxon>Gunneridae</taxon>
        <taxon>Pentapetalae</taxon>
        <taxon>rosids</taxon>
        <taxon>malvids</taxon>
        <taxon>Malvales</taxon>
        <taxon>Malvaceae</taxon>
        <taxon>Malvoideae</taxon>
        <taxon>Gossypium</taxon>
    </lineage>
</organism>
<name>A0A9D3VU31_9ROSI</name>
<dbReference type="AlphaFoldDB" id="A0A9D3VU31"/>
<proteinExistence type="predicted"/>
<sequence>MEMENIKVAIMVVVMDVVGDVVEDVLVIVIMVFIVVVFLTTRKKNSNKGQERGGQNNPSKVIENVCYQCASIKGKKNNIETNFISQNDEMEAKEGGDF</sequence>
<accession>A0A9D3VU31</accession>
<protein>
    <submittedName>
        <fullName evidence="2">Uncharacterized protein</fullName>
    </submittedName>
</protein>
<reference evidence="2 3" key="1">
    <citation type="journal article" date="2021" name="Plant Biotechnol. J.">
        <title>Multi-omics assisted identification of the key and species-specific regulatory components of drought-tolerant mechanisms in Gossypium stocksii.</title>
        <authorList>
            <person name="Yu D."/>
            <person name="Ke L."/>
            <person name="Zhang D."/>
            <person name="Wu Y."/>
            <person name="Sun Y."/>
            <person name="Mei J."/>
            <person name="Sun J."/>
            <person name="Sun Y."/>
        </authorList>
    </citation>
    <scope>NUCLEOTIDE SEQUENCE [LARGE SCALE GENOMIC DNA]</scope>
    <source>
        <strain evidence="3">cv. E1</strain>
        <tissue evidence="2">Leaf</tissue>
    </source>
</reference>
<evidence type="ECO:0000256" key="1">
    <source>
        <dbReference type="SAM" id="Phobius"/>
    </source>
</evidence>
<comment type="caution">
    <text evidence="2">The sequence shown here is derived from an EMBL/GenBank/DDBJ whole genome shotgun (WGS) entry which is preliminary data.</text>
</comment>
<keyword evidence="1" id="KW-0812">Transmembrane</keyword>
<feature type="transmembrane region" description="Helical" evidence="1">
    <location>
        <begin position="25"/>
        <end position="42"/>
    </location>
</feature>